<keyword evidence="3" id="KW-1003">Cell membrane</keyword>
<evidence type="ECO:0000256" key="9">
    <source>
        <dbReference type="SAM" id="MobiDB-lite"/>
    </source>
</evidence>
<feature type="transmembrane region" description="Helical" evidence="8">
    <location>
        <begin position="268"/>
        <end position="290"/>
    </location>
</feature>
<feature type="transmembrane region" description="Helical" evidence="8">
    <location>
        <begin position="338"/>
        <end position="362"/>
    </location>
</feature>
<dbReference type="InterPro" id="IPR002350">
    <property type="entry name" value="Kazal_dom"/>
</dbReference>
<evidence type="ECO:0000313" key="12">
    <source>
        <dbReference type="RefSeq" id="XP_006823094.1"/>
    </source>
</evidence>
<keyword evidence="4 8" id="KW-0812">Transmembrane</keyword>
<keyword evidence="7" id="KW-1015">Disulfide bond</keyword>
<comment type="subcellular location">
    <subcellularLocation>
        <location evidence="1 8">Cell membrane</location>
        <topology evidence="1 8">Multi-pass membrane protein</topology>
    </subcellularLocation>
</comment>
<dbReference type="PANTHER" id="PTHR11388:SF157">
    <property type="entry name" value="SOLUTE CARRIER ORGANIC ANION TRANSPORTER FAMILY MEMBER 2A1-LIKE"/>
    <property type="match status" value="1"/>
</dbReference>
<evidence type="ECO:0000256" key="2">
    <source>
        <dbReference type="ARBA" id="ARBA00009657"/>
    </source>
</evidence>
<dbReference type="PANTHER" id="PTHR11388">
    <property type="entry name" value="ORGANIC ANION TRANSPORTER"/>
    <property type="match status" value="1"/>
</dbReference>
<sequence length="821" mass="88500">MFQFGQQTTTAGTAGTSLFSSTAPSLTGGAIAFGATTTSTAAAPGTTSGFQFSGLSNPTTQATATAPASASGFTLGTAPQTSTATAAPSAGAGLSFTGTPLSSTTAATAGFATPCTTATGLGISSTVKQEYCAGITVLYEDRKHLKMKGGETTQTTEANSMLGNNPHQDREDTDPDEDMTCGIGCFKPKCLQVFANINVALLTMCVTLFMYSFGWGISATGITSMQIRYGLPTWIIGLNASMFEVGVLVAVILVTYFGGGPSSHRPRWIGVGTLTAALGTFLVALVHFLFGPYEYSGMATGTNDTQSYILCEDPLISENTSSSMCEKLILSSDKTTTIAIMVIGHILIGAGFSPVLTLGISYIDDFAGKKKAPLYLGILQAMYPLGPVFGYPFASLFISYYVDIDKVDPEDIELTPQDPRWVGAWWLGYLIDAILLFLCAIPFLLLPKRLPDPGDKYLYDQDVKDENKDEMNLETGREIISRIKDFPSALRRLLVNVPFMTVIFGHAAAAAIESGSGIFFNKYMEEQFRITPTLAANLTGVSMIATLTIGIFLGGLYLHKTKPSLIHYGKMLVFFAVLNAILPIPLVFLGCEEERFAGVTVPYQNSSSISMEHLDYACNLPCDCTLAEYDPVCGNDDVTYYSPCYAGCTNVINGSFYDCSCFKKDSVGGNSSQSFISYAIPGICGEQCNTMLIWFVIVCSVYSLASGIPLTCDIIVAMRCVDEKDKPFALAVRQFIAQLFGWIFTPLYMGAIIDSACILWDEDECGGRGACWLYDLTDYRIKLGGFILVMTLLSTILFTATLIAIKYKHRIQEQQKTVVYL</sequence>
<gene>
    <name evidence="12" type="primary">LOC100378292</name>
</gene>
<feature type="domain" description="Kazal-like" evidence="10">
    <location>
        <begin position="612"/>
        <end position="663"/>
    </location>
</feature>
<keyword evidence="11" id="KW-1185">Reference proteome</keyword>
<feature type="region of interest" description="Disordered" evidence="9">
    <location>
        <begin position="149"/>
        <end position="175"/>
    </location>
</feature>
<dbReference type="RefSeq" id="XP_006823094.1">
    <property type="nucleotide sequence ID" value="XM_006823031.1"/>
</dbReference>
<dbReference type="NCBIfam" id="TIGR00805">
    <property type="entry name" value="oat"/>
    <property type="match status" value="1"/>
</dbReference>
<dbReference type="CDD" id="cd17336">
    <property type="entry name" value="MFS_SLCO_OATP"/>
    <property type="match status" value="1"/>
</dbReference>
<feature type="transmembrane region" description="Helical" evidence="8">
    <location>
        <begin position="571"/>
        <end position="590"/>
    </location>
</feature>
<dbReference type="InterPro" id="IPR036058">
    <property type="entry name" value="Kazal_dom_sf"/>
</dbReference>
<evidence type="ECO:0000256" key="6">
    <source>
        <dbReference type="ARBA" id="ARBA00023136"/>
    </source>
</evidence>
<name>A0ABM0MSV3_SACKO</name>
<feature type="transmembrane region" description="Helical" evidence="8">
    <location>
        <begin position="234"/>
        <end position="256"/>
    </location>
</feature>
<feature type="transmembrane region" description="Helical" evidence="8">
    <location>
        <begin position="781"/>
        <end position="805"/>
    </location>
</feature>
<dbReference type="Gene3D" id="1.20.1250.20">
    <property type="entry name" value="MFS general substrate transporter like domains"/>
    <property type="match status" value="1"/>
</dbReference>
<accession>A0ABM0MSV3</accession>
<keyword evidence="5 8" id="KW-1133">Transmembrane helix</keyword>
<evidence type="ECO:0000259" key="10">
    <source>
        <dbReference type="PROSITE" id="PS51465"/>
    </source>
</evidence>
<dbReference type="Proteomes" id="UP000694865">
    <property type="component" value="Unplaced"/>
</dbReference>
<feature type="transmembrane region" description="Helical" evidence="8">
    <location>
        <begin position="193"/>
        <end position="214"/>
    </location>
</feature>
<evidence type="ECO:0000256" key="5">
    <source>
        <dbReference type="ARBA" id="ARBA00022989"/>
    </source>
</evidence>
<dbReference type="GeneID" id="100378292"/>
<feature type="transmembrane region" description="Helical" evidence="8">
    <location>
        <begin position="493"/>
        <end position="520"/>
    </location>
</feature>
<dbReference type="SUPFAM" id="SSF100895">
    <property type="entry name" value="Kazal-type serine protease inhibitors"/>
    <property type="match status" value="1"/>
</dbReference>
<protein>
    <recommendedName>
        <fullName evidence="8">Solute carrier organic anion transporter family member</fullName>
    </recommendedName>
</protein>
<feature type="region of interest" description="Disordered" evidence="9">
    <location>
        <begin position="70"/>
        <end position="89"/>
    </location>
</feature>
<dbReference type="SUPFAM" id="SSF103473">
    <property type="entry name" value="MFS general substrate transporter"/>
    <property type="match status" value="1"/>
</dbReference>
<feature type="transmembrane region" description="Helical" evidence="8">
    <location>
        <begin position="739"/>
        <end position="761"/>
    </location>
</feature>
<keyword evidence="8" id="KW-0406">Ion transport</keyword>
<feature type="compositionally biased region" description="Polar residues" evidence="9">
    <location>
        <begin position="151"/>
        <end position="166"/>
    </location>
</feature>
<dbReference type="InterPro" id="IPR004156">
    <property type="entry name" value="OATP"/>
</dbReference>
<evidence type="ECO:0000256" key="7">
    <source>
        <dbReference type="ARBA" id="ARBA00023157"/>
    </source>
</evidence>
<organism evidence="11 12">
    <name type="scientific">Saccoglossus kowalevskii</name>
    <name type="common">Acorn worm</name>
    <dbReference type="NCBI Taxonomy" id="10224"/>
    <lineage>
        <taxon>Eukaryota</taxon>
        <taxon>Metazoa</taxon>
        <taxon>Hemichordata</taxon>
        <taxon>Enteropneusta</taxon>
        <taxon>Harrimaniidae</taxon>
        <taxon>Saccoglossus</taxon>
    </lineage>
</organism>
<dbReference type="PROSITE" id="PS51465">
    <property type="entry name" value="KAZAL_2"/>
    <property type="match status" value="1"/>
</dbReference>
<feature type="transmembrane region" description="Helical" evidence="8">
    <location>
        <begin position="691"/>
        <end position="718"/>
    </location>
</feature>
<evidence type="ECO:0000256" key="3">
    <source>
        <dbReference type="ARBA" id="ARBA00022475"/>
    </source>
</evidence>
<dbReference type="Pfam" id="PF03137">
    <property type="entry name" value="OATP"/>
    <property type="match status" value="1"/>
</dbReference>
<feature type="transmembrane region" description="Helical" evidence="8">
    <location>
        <begin position="422"/>
        <end position="446"/>
    </location>
</feature>
<dbReference type="Gene3D" id="3.30.60.30">
    <property type="match status" value="1"/>
</dbReference>
<feature type="transmembrane region" description="Helical" evidence="8">
    <location>
        <begin position="374"/>
        <end position="402"/>
    </location>
</feature>
<dbReference type="Pfam" id="PF07648">
    <property type="entry name" value="Kazal_2"/>
    <property type="match status" value="1"/>
</dbReference>
<feature type="transmembrane region" description="Helical" evidence="8">
    <location>
        <begin position="540"/>
        <end position="559"/>
    </location>
</feature>
<keyword evidence="6 8" id="KW-0472">Membrane</keyword>
<comment type="similarity">
    <text evidence="2 8">Belongs to the organo anion transporter (TC 2.A.60) family.</text>
</comment>
<reference evidence="12" key="1">
    <citation type="submission" date="2025-08" db="UniProtKB">
        <authorList>
            <consortium name="RefSeq"/>
        </authorList>
    </citation>
    <scope>IDENTIFICATION</scope>
    <source>
        <tissue evidence="12">Testes</tissue>
    </source>
</reference>
<keyword evidence="8" id="KW-0813">Transport</keyword>
<evidence type="ECO:0000256" key="4">
    <source>
        <dbReference type="ARBA" id="ARBA00022692"/>
    </source>
</evidence>
<proteinExistence type="inferred from homology"/>
<evidence type="ECO:0000256" key="8">
    <source>
        <dbReference type="RuleBase" id="RU362056"/>
    </source>
</evidence>
<evidence type="ECO:0000256" key="1">
    <source>
        <dbReference type="ARBA" id="ARBA00004651"/>
    </source>
</evidence>
<dbReference type="InterPro" id="IPR036259">
    <property type="entry name" value="MFS_trans_sf"/>
</dbReference>
<evidence type="ECO:0000313" key="11">
    <source>
        <dbReference type="Proteomes" id="UP000694865"/>
    </source>
</evidence>